<feature type="region of interest" description="Disordered" evidence="2">
    <location>
        <begin position="356"/>
        <end position="375"/>
    </location>
</feature>
<evidence type="ECO:0000259" key="5">
    <source>
        <dbReference type="Pfam" id="PF25989"/>
    </source>
</evidence>
<comment type="similarity">
    <text evidence="1">Belongs to the membrane fusion protein (MFP) (TC 8.A.1) family.</text>
</comment>
<organism evidence="6 7">
    <name type="scientific">Lacrimispora xylanisolvens</name>
    <dbReference type="NCBI Taxonomy" id="384636"/>
    <lineage>
        <taxon>Bacteria</taxon>
        <taxon>Bacillati</taxon>
        <taxon>Bacillota</taxon>
        <taxon>Clostridia</taxon>
        <taxon>Lachnospirales</taxon>
        <taxon>Lachnospiraceae</taxon>
        <taxon>Lacrimispora</taxon>
    </lineage>
</organism>
<reference evidence="6 7" key="1">
    <citation type="submission" date="2018-02" db="EMBL/GenBank/DDBJ databases">
        <title>Genomic Encyclopedia of Archaeal and Bacterial Type Strains, Phase II (KMG-II): from individual species to whole genera.</title>
        <authorList>
            <person name="Goeker M."/>
        </authorList>
    </citation>
    <scope>NUCLEOTIDE SEQUENCE [LARGE SCALE GENOMIC DNA]</scope>
    <source>
        <strain evidence="6 7">DSM 3808</strain>
    </source>
</reference>
<dbReference type="InterPro" id="IPR058625">
    <property type="entry name" value="MdtA-like_BSH"/>
</dbReference>
<dbReference type="OrthoDB" id="9806939at2"/>
<evidence type="ECO:0000256" key="1">
    <source>
        <dbReference type="ARBA" id="ARBA00009477"/>
    </source>
</evidence>
<keyword evidence="3" id="KW-0472">Membrane</keyword>
<feature type="domain" description="Multidrug resistance protein MdtA-like barrel-sandwich hybrid" evidence="4">
    <location>
        <begin position="68"/>
        <end position="192"/>
    </location>
</feature>
<dbReference type="InterPro" id="IPR006143">
    <property type="entry name" value="RND_pump_MFP"/>
</dbReference>
<protein>
    <submittedName>
        <fullName evidence="6">RND family efflux transporter MFP subunit</fullName>
    </submittedName>
</protein>
<dbReference type="Pfam" id="PF25917">
    <property type="entry name" value="BSH_RND"/>
    <property type="match status" value="1"/>
</dbReference>
<dbReference type="NCBIfam" id="TIGR01730">
    <property type="entry name" value="RND_mfp"/>
    <property type="match status" value="1"/>
</dbReference>
<dbReference type="SUPFAM" id="SSF111369">
    <property type="entry name" value="HlyD-like secretion proteins"/>
    <property type="match status" value="1"/>
</dbReference>
<dbReference type="Gene3D" id="2.40.50.100">
    <property type="match status" value="1"/>
</dbReference>
<dbReference type="Gene3D" id="1.10.287.470">
    <property type="entry name" value="Helix hairpin bin"/>
    <property type="match status" value="1"/>
</dbReference>
<dbReference type="InterPro" id="IPR058637">
    <property type="entry name" value="YknX-like_C"/>
</dbReference>
<evidence type="ECO:0000256" key="3">
    <source>
        <dbReference type="SAM" id="Phobius"/>
    </source>
</evidence>
<dbReference type="EMBL" id="PTJA01000017">
    <property type="protein sequence ID" value="PPK76896.1"/>
    <property type="molecule type" value="Genomic_DNA"/>
</dbReference>
<dbReference type="Pfam" id="PF25989">
    <property type="entry name" value="YknX_C"/>
    <property type="match status" value="1"/>
</dbReference>
<dbReference type="Proteomes" id="UP000237749">
    <property type="component" value="Unassembled WGS sequence"/>
</dbReference>
<dbReference type="Gene3D" id="2.40.30.170">
    <property type="match status" value="1"/>
</dbReference>
<dbReference type="PANTHER" id="PTHR30469">
    <property type="entry name" value="MULTIDRUG RESISTANCE PROTEIN MDTA"/>
    <property type="match status" value="1"/>
</dbReference>
<evidence type="ECO:0000256" key="2">
    <source>
        <dbReference type="SAM" id="MobiDB-lite"/>
    </source>
</evidence>
<dbReference type="GO" id="GO:0015562">
    <property type="term" value="F:efflux transmembrane transporter activity"/>
    <property type="evidence" value="ECO:0007669"/>
    <property type="project" value="TreeGrafter"/>
</dbReference>
<proteinExistence type="inferred from homology"/>
<accession>A0A2S6HHH0</accession>
<dbReference type="Gene3D" id="2.40.420.20">
    <property type="match status" value="1"/>
</dbReference>
<feature type="transmembrane region" description="Helical" evidence="3">
    <location>
        <begin position="6"/>
        <end position="24"/>
    </location>
</feature>
<evidence type="ECO:0000259" key="4">
    <source>
        <dbReference type="Pfam" id="PF25917"/>
    </source>
</evidence>
<keyword evidence="3" id="KW-0812">Transmembrane</keyword>
<dbReference type="PANTHER" id="PTHR30469:SF15">
    <property type="entry name" value="HLYD FAMILY OF SECRETION PROTEINS"/>
    <property type="match status" value="1"/>
</dbReference>
<feature type="domain" description="YknX-like C-terminal permuted SH3-like" evidence="5">
    <location>
        <begin position="283"/>
        <end position="350"/>
    </location>
</feature>
<dbReference type="GO" id="GO:1990281">
    <property type="term" value="C:efflux pump complex"/>
    <property type="evidence" value="ECO:0007669"/>
    <property type="project" value="TreeGrafter"/>
</dbReference>
<evidence type="ECO:0000313" key="6">
    <source>
        <dbReference type="EMBL" id="PPK76896.1"/>
    </source>
</evidence>
<evidence type="ECO:0000313" key="7">
    <source>
        <dbReference type="Proteomes" id="UP000237749"/>
    </source>
</evidence>
<dbReference type="RefSeq" id="WP_104439498.1">
    <property type="nucleotide sequence ID" value="NZ_PTJA01000017.1"/>
</dbReference>
<comment type="caution">
    <text evidence="6">The sequence shown here is derived from an EMBL/GenBank/DDBJ whole genome shotgun (WGS) entry which is preliminary data.</text>
</comment>
<sequence>MTKKKVFIIAGTVVVVAVLAGLMLPKILNKGKEELVAEAPPVVTAQKPEVRTIEINNELIGTIEPDSIVHVTPLGAGEVTNVAVKTGDTVTAGQLLCVIDTKQVESTRIAMETAKITYGDAKKNLDRLTVLHAAGDVAEADYQSTADQVEMARLQYENAKIAYNIQMESSQVTAPISGKVESFNISLHDMISPQTTICVISGDGGKSLTFYVSERIISGLKAGDIIRVEKNGTDHEAAITEVSTMVDSGSGLFKVKASIPSGDSLATGTSVKLYVTAQKAENVLTVPVDSVYYEAGNPFIYTYSNGTLKKNAVTIGLTNNEFAEVQSGIGTDDQVVTTWTSELYDGSKVTLAETAAETETTQENGTEVETSASAQ</sequence>
<dbReference type="AlphaFoldDB" id="A0A2S6HHH0"/>
<gene>
    <name evidence="6" type="ORF">BXY41_117125</name>
</gene>
<keyword evidence="7" id="KW-1185">Reference proteome</keyword>
<keyword evidence="3" id="KW-1133">Transmembrane helix</keyword>
<name>A0A2S6HHH0_9FIRM</name>